<sequence>MMQGERIEELQNKLRNVNWNIIYKTAEEDINGQWESFMKLFSREFNIAYPLKCTHKNQKKKHNIPAAPSTKLKSCKSRLDILHLCKLENPVFSKAYN</sequence>
<comment type="caution">
    <text evidence="1">The sequence shown here is derived from an EMBL/GenBank/DDBJ whole genome shotgun (WGS) entry which is preliminary data.</text>
</comment>
<protein>
    <submittedName>
        <fullName evidence="1">Uncharacterized protein</fullName>
    </submittedName>
</protein>
<organism evidence="1 2">
    <name type="scientific">Cryptolaemus montrouzieri</name>
    <dbReference type="NCBI Taxonomy" id="559131"/>
    <lineage>
        <taxon>Eukaryota</taxon>
        <taxon>Metazoa</taxon>
        <taxon>Ecdysozoa</taxon>
        <taxon>Arthropoda</taxon>
        <taxon>Hexapoda</taxon>
        <taxon>Insecta</taxon>
        <taxon>Pterygota</taxon>
        <taxon>Neoptera</taxon>
        <taxon>Endopterygota</taxon>
        <taxon>Coleoptera</taxon>
        <taxon>Polyphaga</taxon>
        <taxon>Cucujiformia</taxon>
        <taxon>Coccinelloidea</taxon>
        <taxon>Coccinellidae</taxon>
        <taxon>Scymninae</taxon>
        <taxon>Scymnini</taxon>
        <taxon>Cryptolaemus</taxon>
    </lineage>
</organism>
<reference evidence="1 2" key="1">
    <citation type="journal article" date="2021" name="BMC Biol.">
        <title>Horizontally acquired antibacterial genes associated with adaptive radiation of ladybird beetles.</title>
        <authorList>
            <person name="Li H.S."/>
            <person name="Tang X.F."/>
            <person name="Huang Y.H."/>
            <person name="Xu Z.Y."/>
            <person name="Chen M.L."/>
            <person name="Du X.Y."/>
            <person name="Qiu B.Y."/>
            <person name="Chen P.T."/>
            <person name="Zhang W."/>
            <person name="Slipinski A."/>
            <person name="Escalona H.E."/>
            <person name="Waterhouse R.M."/>
            <person name="Zwick A."/>
            <person name="Pang H."/>
        </authorList>
    </citation>
    <scope>NUCLEOTIDE SEQUENCE [LARGE SCALE GENOMIC DNA]</scope>
    <source>
        <strain evidence="1">SYSU2018</strain>
    </source>
</reference>
<dbReference type="EMBL" id="JABFTP020000062">
    <property type="protein sequence ID" value="KAL3273310.1"/>
    <property type="molecule type" value="Genomic_DNA"/>
</dbReference>
<evidence type="ECO:0000313" key="2">
    <source>
        <dbReference type="Proteomes" id="UP001516400"/>
    </source>
</evidence>
<dbReference type="Proteomes" id="UP001516400">
    <property type="component" value="Unassembled WGS sequence"/>
</dbReference>
<proteinExistence type="predicted"/>
<accession>A0ABD2N3T7</accession>
<keyword evidence="2" id="KW-1185">Reference proteome</keyword>
<evidence type="ECO:0000313" key="1">
    <source>
        <dbReference type="EMBL" id="KAL3273310.1"/>
    </source>
</evidence>
<dbReference type="AlphaFoldDB" id="A0ABD2N3T7"/>
<name>A0ABD2N3T7_9CUCU</name>
<gene>
    <name evidence="1" type="ORF">HHI36_014761</name>
</gene>